<proteinExistence type="predicted"/>
<sequence>EPRDLPKKPHEPPFWMMVPSALLALLCLLVGVLPASSIGVVLAVAAGSVVGGPLPEYSLAIWHGLNLPLLMSVVALAVGAAFYFSLQRIFRLHEHVHLPRGGKEMYDALLGGLLGLARTIAGAVVDGRLQRLLGLALVTAVVAVGWPLLARGGLLPAAAGWPAAPPPLAVLVWVLGVTGVAGTVYWHRRRFVAMLFVGLTGLVVSLVFALLSAPDVALTQLLVEVASVLLVMLALYYLPARSPVDPQRVRRWRDAAVAGVAGLGMATLAYAVLLRSPTQSISPWFLANALPGAAGANAVNVIIVDFRGLDTLGEIAVLGIAALLVHALLSGMRSLEVGAGAPGSTRRRATEVAADGGPAPRTGQPLERPLMLETVGPVLLPLAAVVAIWFFIRGHNDPGGGFIGGLTLALGLLVPYLGRGTDWVEARARLDLHLWIGGGLAIATLAGLASFAAGHPFLTSHYFKGTLPGLGESSLASAVFFDFGVFATVAGATLLALTTLGRLEGRSGVSPVALPDNVVETVANAPGPGGRG</sequence>
<dbReference type="InterPro" id="IPR046806">
    <property type="entry name" value="MrpA_C/MbhE"/>
</dbReference>
<evidence type="ECO:0000256" key="8">
    <source>
        <dbReference type="SAM" id="Phobius"/>
    </source>
</evidence>
<feature type="non-terminal residue" evidence="12">
    <location>
        <position position="1"/>
    </location>
</feature>
<evidence type="ECO:0000259" key="10">
    <source>
        <dbReference type="Pfam" id="PF13244"/>
    </source>
</evidence>
<dbReference type="Gene3D" id="1.20.120.1200">
    <property type="entry name" value="NADH-ubiquinone/plastoquinone oxidoreductase chain 6, subunit NuoJ"/>
    <property type="match status" value="1"/>
</dbReference>
<organism evidence="12">
    <name type="scientific">uncultured microorganism</name>
    <dbReference type="NCBI Taxonomy" id="358574"/>
    <lineage>
        <taxon>unclassified sequences</taxon>
        <taxon>environmental samples</taxon>
    </lineage>
</organism>
<gene>
    <name evidence="12" type="ORF">LDC_03199</name>
</gene>
<dbReference type="InterPro" id="IPR007182">
    <property type="entry name" value="MnhB"/>
</dbReference>
<keyword evidence="6 8" id="KW-0472">Membrane</keyword>
<accession>F8UH76</accession>
<dbReference type="GO" id="GO:0005886">
    <property type="term" value="C:plasma membrane"/>
    <property type="evidence" value="ECO:0007669"/>
    <property type="project" value="UniProtKB-SubCell"/>
</dbReference>
<feature type="transmembrane region" description="Helical" evidence="8">
    <location>
        <begin position="217"/>
        <end position="240"/>
    </location>
</feature>
<evidence type="ECO:0000256" key="3">
    <source>
        <dbReference type="ARBA" id="ARBA00022475"/>
    </source>
</evidence>
<feature type="domain" description="Na+/H+ antiporter MnhB subunit-related protein" evidence="9">
    <location>
        <begin position="371"/>
        <end position="494"/>
    </location>
</feature>
<evidence type="ECO:0000256" key="4">
    <source>
        <dbReference type="ARBA" id="ARBA00022692"/>
    </source>
</evidence>
<dbReference type="InterPro" id="IPR050616">
    <property type="entry name" value="CPA3_Na-H_Antiporter_A"/>
</dbReference>
<feature type="transmembrane region" description="Helical" evidence="8">
    <location>
        <begin position="169"/>
        <end position="186"/>
    </location>
</feature>
<dbReference type="Pfam" id="PF20501">
    <property type="entry name" value="MbhE"/>
    <property type="match status" value="1"/>
</dbReference>
<evidence type="ECO:0000256" key="7">
    <source>
        <dbReference type="SAM" id="MobiDB-lite"/>
    </source>
</evidence>
<feature type="transmembrane region" description="Helical" evidence="8">
    <location>
        <begin position="370"/>
        <end position="392"/>
    </location>
</feature>
<dbReference type="InterPro" id="IPR042106">
    <property type="entry name" value="Nuo/plastoQ_OxRdtase_6_NuoJ"/>
</dbReference>
<feature type="transmembrane region" description="Helical" evidence="8">
    <location>
        <begin position="252"/>
        <end position="273"/>
    </location>
</feature>
<dbReference type="Pfam" id="PF13244">
    <property type="entry name" value="MbhD"/>
    <property type="match status" value="1"/>
</dbReference>
<evidence type="ECO:0000256" key="5">
    <source>
        <dbReference type="ARBA" id="ARBA00022989"/>
    </source>
</evidence>
<evidence type="ECO:0000256" key="1">
    <source>
        <dbReference type="ARBA" id="ARBA00004651"/>
    </source>
</evidence>
<feature type="transmembrane region" description="Helical" evidence="8">
    <location>
        <begin position="191"/>
        <end position="211"/>
    </location>
</feature>
<evidence type="ECO:0000256" key="2">
    <source>
        <dbReference type="ARBA" id="ARBA00022448"/>
    </source>
</evidence>
<dbReference type="PANTHER" id="PTHR43373:SF1">
    <property type="entry name" value="NA(+)_H(+) ANTIPORTER SUBUNIT A"/>
    <property type="match status" value="1"/>
</dbReference>
<feature type="transmembrane region" description="Helical" evidence="8">
    <location>
        <begin position="474"/>
        <end position="497"/>
    </location>
</feature>
<comment type="subcellular location">
    <subcellularLocation>
        <location evidence="1">Cell membrane</location>
        <topology evidence="1">Multi-pass membrane protein</topology>
    </subcellularLocation>
</comment>
<feature type="domain" description="MrpA C-terminal/MbhD" evidence="10">
    <location>
        <begin position="177"/>
        <end position="239"/>
    </location>
</feature>
<evidence type="ECO:0000313" key="12">
    <source>
        <dbReference type="EMBL" id="AEI30383.1"/>
    </source>
</evidence>
<evidence type="ECO:0000259" key="9">
    <source>
        <dbReference type="Pfam" id="PF04039"/>
    </source>
</evidence>
<dbReference type="EMBL" id="JF805085">
    <property type="protein sequence ID" value="AEI30383.1"/>
    <property type="molecule type" value="Genomic_DNA"/>
</dbReference>
<reference evidence="12" key="1">
    <citation type="submission" date="2011-04" db="EMBL/GenBank/DDBJ databases">
        <title>Taxonomic and functional metagenomic profiling of the microbial community in the anoxic sediment of a brackish shallow lake (Laguna de Carrizo Central Spain).</title>
        <authorList>
            <consortium name="CONSOLIDER consortium CSD2007-00005"/>
            <person name="Guazzaroni M.-E."/>
            <person name="Richter M."/>
            <person name="Garcia-Salamanca A."/>
            <person name="Yarza P."/>
            <person name="Ferrer M."/>
        </authorList>
    </citation>
    <scope>NUCLEOTIDE SEQUENCE</scope>
</reference>
<feature type="transmembrane region" description="Helical" evidence="8">
    <location>
        <begin position="430"/>
        <end position="454"/>
    </location>
</feature>
<keyword evidence="2" id="KW-0813">Transport</keyword>
<feature type="transmembrane region" description="Helical" evidence="8">
    <location>
        <begin position="311"/>
        <end position="329"/>
    </location>
</feature>
<feature type="region of interest" description="Disordered" evidence="7">
    <location>
        <begin position="339"/>
        <end position="365"/>
    </location>
</feature>
<keyword evidence="5 8" id="KW-1133">Transmembrane helix</keyword>
<keyword evidence="3" id="KW-1003">Cell membrane</keyword>
<keyword evidence="4 8" id="KW-0812">Transmembrane</keyword>
<evidence type="ECO:0000259" key="11">
    <source>
        <dbReference type="Pfam" id="PF20501"/>
    </source>
</evidence>
<feature type="transmembrane region" description="Helical" evidence="8">
    <location>
        <begin position="67"/>
        <end position="86"/>
    </location>
</feature>
<dbReference type="PANTHER" id="PTHR43373">
    <property type="entry name" value="NA(+)/H(+) ANTIPORTER SUBUNIT"/>
    <property type="match status" value="1"/>
</dbReference>
<feature type="domain" description="MrpA C-terminal/MbhE" evidence="11">
    <location>
        <begin position="249"/>
        <end position="334"/>
    </location>
</feature>
<evidence type="ECO:0000256" key="6">
    <source>
        <dbReference type="ARBA" id="ARBA00023136"/>
    </source>
</evidence>
<feature type="transmembrane region" description="Helical" evidence="8">
    <location>
        <begin position="398"/>
        <end position="418"/>
    </location>
</feature>
<name>F8UH76_9ZZZZ</name>
<dbReference type="AlphaFoldDB" id="F8UH76"/>
<dbReference type="Pfam" id="PF04039">
    <property type="entry name" value="MnhB"/>
    <property type="match status" value="1"/>
</dbReference>
<feature type="transmembrane region" description="Helical" evidence="8">
    <location>
        <begin position="132"/>
        <end position="149"/>
    </location>
</feature>
<protein>
    <submittedName>
        <fullName evidence="12">Monovalent cation/H+ antiporter subunit A</fullName>
    </submittedName>
</protein>
<dbReference type="InterPro" id="IPR025383">
    <property type="entry name" value="MrpA_C/MbhD"/>
</dbReference>